<evidence type="ECO:0000256" key="3">
    <source>
        <dbReference type="RuleBase" id="RU362132"/>
    </source>
</evidence>
<dbReference type="GO" id="GO:0000287">
    <property type="term" value="F:magnesium ion binding"/>
    <property type="evidence" value="ECO:0007669"/>
    <property type="project" value="InterPro"/>
</dbReference>
<dbReference type="InterPro" id="IPR012001">
    <property type="entry name" value="Thiamin_PyroP_enz_TPP-bd_dom"/>
</dbReference>
<dbReference type="GO" id="GO:0003984">
    <property type="term" value="F:acetolactate synthase activity"/>
    <property type="evidence" value="ECO:0007669"/>
    <property type="project" value="TreeGrafter"/>
</dbReference>
<dbReference type="CDD" id="cd07035">
    <property type="entry name" value="TPP_PYR_POX_like"/>
    <property type="match status" value="1"/>
</dbReference>
<reference evidence="7" key="1">
    <citation type="submission" date="2020-10" db="EMBL/GenBank/DDBJ databases">
        <authorList>
            <person name="Gilroy R."/>
        </authorList>
    </citation>
    <scope>NUCLEOTIDE SEQUENCE</scope>
    <source>
        <strain evidence="7">CHK154-7741</strain>
    </source>
</reference>
<dbReference type="GO" id="GO:0009099">
    <property type="term" value="P:L-valine biosynthetic process"/>
    <property type="evidence" value="ECO:0007669"/>
    <property type="project" value="TreeGrafter"/>
</dbReference>
<dbReference type="Pfam" id="PF00205">
    <property type="entry name" value="TPP_enzyme_M"/>
    <property type="match status" value="1"/>
</dbReference>
<dbReference type="InterPro" id="IPR045229">
    <property type="entry name" value="TPP_enz"/>
</dbReference>
<comment type="caution">
    <text evidence="7">The sequence shown here is derived from an EMBL/GenBank/DDBJ whole genome shotgun (WGS) entry which is preliminary data.</text>
</comment>
<evidence type="ECO:0000313" key="7">
    <source>
        <dbReference type="EMBL" id="HIU92752.1"/>
    </source>
</evidence>
<dbReference type="SUPFAM" id="SSF52518">
    <property type="entry name" value="Thiamin diphosphate-binding fold (THDP-binding)"/>
    <property type="match status" value="2"/>
</dbReference>
<evidence type="ECO:0000259" key="6">
    <source>
        <dbReference type="Pfam" id="PF02776"/>
    </source>
</evidence>
<dbReference type="InterPro" id="IPR029061">
    <property type="entry name" value="THDP-binding"/>
</dbReference>
<reference evidence="7" key="2">
    <citation type="journal article" date="2021" name="PeerJ">
        <title>Extensive microbial diversity within the chicken gut microbiome revealed by metagenomics and culture.</title>
        <authorList>
            <person name="Gilroy R."/>
            <person name="Ravi A."/>
            <person name="Getino M."/>
            <person name="Pursley I."/>
            <person name="Horton D.L."/>
            <person name="Alikhan N.F."/>
            <person name="Baker D."/>
            <person name="Gharbi K."/>
            <person name="Hall N."/>
            <person name="Watson M."/>
            <person name="Adriaenssens E.M."/>
            <person name="Foster-Nyarko E."/>
            <person name="Jarju S."/>
            <person name="Secka A."/>
            <person name="Antonio M."/>
            <person name="Oren A."/>
            <person name="Chaudhuri R.R."/>
            <person name="La Ragione R."/>
            <person name="Hildebrand F."/>
            <person name="Pallen M.J."/>
        </authorList>
    </citation>
    <scope>NUCLEOTIDE SEQUENCE</scope>
    <source>
        <strain evidence="7">CHK154-7741</strain>
    </source>
</reference>
<dbReference type="Gene3D" id="3.40.50.1220">
    <property type="entry name" value="TPP-binding domain"/>
    <property type="match status" value="1"/>
</dbReference>
<dbReference type="AlphaFoldDB" id="A0A9D1N0X1"/>
<dbReference type="InterPro" id="IPR011766">
    <property type="entry name" value="TPP_enzyme_TPP-bd"/>
</dbReference>
<dbReference type="GO" id="GO:0050660">
    <property type="term" value="F:flavin adenine dinucleotide binding"/>
    <property type="evidence" value="ECO:0007669"/>
    <property type="project" value="TreeGrafter"/>
</dbReference>
<feature type="domain" description="Thiamine pyrophosphate enzyme TPP-binding" evidence="5">
    <location>
        <begin position="406"/>
        <end position="546"/>
    </location>
</feature>
<dbReference type="Proteomes" id="UP000886748">
    <property type="component" value="Unassembled WGS sequence"/>
</dbReference>
<organism evidence="7 8">
    <name type="scientific">Candidatus Limenecus avicola</name>
    <dbReference type="NCBI Taxonomy" id="2840847"/>
    <lineage>
        <taxon>Bacteria</taxon>
        <taxon>Bacillati</taxon>
        <taxon>Bacillota</taxon>
        <taxon>Clostridia</taxon>
        <taxon>Eubacteriales</taxon>
        <taxon>Clostridiaceae</taxon>
        <taxon>Clostridiaceae incertae sedis</taxon>
        <taxon>Candidatus Limenecus</taxon>
    </lineage>
</organism>
<comment type="similarity">
    <text evidence="1 3">Belongs to the TPP enzyme family.</text>
</comment>
<dbReference type="PANTHER" id="PTHR18968">
    <property type="entry name" value="THIAMINE PYROPHOSPHATE ENZYMES"/>
    <property type="match status" value="1"/>
</dbReference>
<keyword evidence="2 3" id="KW-0786">Thiamine pyrophosphate</keyword>
<evidence type="ECO:0000256" key="1">
    <source>
        <dbReference type="ARBA" id="ARBA00007812"/>
    </source>
</evidence>
<gene>
    <name evidence="7" type="ORF">IAD26_06420</name>
</gene>
<accession>A0A9D1N0X1</accession>
<name>A0A9D1N0X1_9CLOT</name>
<dbReference type="Pfam" id="PF02776">
    <property type="entry name" value="TPP_enzyme_N"/>
    <property type="match status" value="1"/>
</dbReference>
<dbReference type="CDD" id="cd00568">
    <property type="entry name" value="TPP_enzymes"/>
    <property type="match status" value="1"/>
</dbReference>
<dbReference type="GO" id="GO:0005948">
    <property type="term" value="C:acetolactate synthase complex"/>
    <property type="evidence" value="ECO:0007669"/>
    <property type="project" value="TreeGrafter"/>
</dbReference>
<protein>
    <submittedName>
        <fullName evidence="7">Thiamine pyrophosphate-binding protein</fullName>
    </submittedName>
</protein>
<evidence type="ECO:0000256" key="2">
    <source>
        <dbReference type="ARBA" id="ARBA00023052"/>
    </source>
</evidence>
<feature type="domain" description="Thiamine pyrophosphate enzyme N-terminal TPP-binding" evidence="6">
    <location>
        <begin position="1"/>
        <end position="105"/>
    </location>
</feature>
<dbReference type="GO" id="GO:0009097">
    <property type="term" value="P:isoleucine biosynthetic process"/>
    <property type="evidence" value="ECO:0007669"/>
    <property type="project" value="TreeGrafter"/>
</dbReference>
<dbReference type="EMBL" id="DVOD01000047">
    <property type="protein sequence ID" value="HIU92752.1"/>
    <property type="molecule type" value="Genomic_DNA"/>
</dbReference>
<dbReference type="InterPro" id="IPR012000">
    <property type="entry name" value="Thiamin_PyroP_enz_cen_dom"/>
</dbReference>
<dbReference type="Pfam" id="PF02775">
    <property type="entry name" value="TPP_enzyme_C"/>
    <property type="match status" value="1"/>
</dbReference>
<sequence>MKVSDYIASRLKNIYDIKNVFMVSGGGAMHLNDSFGKYIPYICNHNEQACAIAAEGYAKASSKLAVVNVTTGPGGLNCLNGVFGQWTDSVPVLYISGQVKRATTLASCPDLNLRQLGDQEADIISVVKPLTKYAVMVKNPLEIKYHLDRAVYEATTGRKGPVWLDIPIDVQAAVIDEQELIDFDISCKPPSTKEDCKITEVLNRLSLAKTPLIVAGHGIRLSGMKNTFLDILKNLNIPVVTTFNGFDLLNEDTPQYIGRIGTIGQRAGNFALQNADLVLFLGTRNNIRQISYNWENFARNAYKIVVDIDKAELEKPLVKPDMAIHADLADFLPLLKESLTSIDKPQWLTFCRDLKERYSFGNTKEYSQTGDKINVYYFVRRLTELMSENDVCVTANGTAIIASVQTAMVKNNQRIFSNSGDASMGYDLPAAIGACVANNKKNTICIAGDGSLMMNLQELQTLKHHNLPVKIFILNNDGYSSIKQTQTNFFEGRNTGAGTNSGVSIPDFVKVGSAFDIKSIRLEFPDEIDNTIKDVLSAKGPVLCDVIVNPDYIFTPKLSSRKLEDGTMISPSLEDMYPFLPRDEYEKNFIH</sequence>
<evidence type="ECO:0000259" key="4">
    <source>
        <dbReference type="Pfam" id="PF00205"/>
    </source>
</evidence>
<feature type="domain" description="Thiamine pyrophosphate enzyme central" evidence="4">
    <location>
        <begin position="198"/>
        <end position="333"/>
    </location>
</feature>
<dbReference type="SUPFAM" id="SSF52467">
    <property type="entry name" value="DHS-like NAD/FAD-binding domain"/>
    <property type="match status" value="1"/>
</dbReference>
<evidence type="ECO:0000259" key="5">
    <source>
        <dbReference type="Pfam" id="PF02775"/>
    </source>
</evidence>
<dbReference type="GO" id="GO:0030976">
    <property type="term" value="F:thiamine pyrophosphate binding"/>
    <property type="evidence" value="ECO:0007669"/>
    <property type="project" value="InterPro"/>
</dbReference>
<proteinExistence type="inferred from homology"/>
<evidence type="ECO:0000313" key="8">
    <source>
        <dbReference type="Proteomes" id="UP000886748"/>
    </source>
</evidence>
<dbReference type="Gene3D" id="3.40.50.970">
    <property type="match status" value="2"/>
</dbReference>
<dbReference type="InterPro" id="IPR029035">
    <property type="entry name" value="DHS-like_NAD/FAD-binding_dom"/>
</dbReference>
<dbReference type="PANTHER" id="PTHR18968:SF142">
    <property type="entry name" value="ACETOLACTATE SYNTHASE"/>
    <property type="match status" value="1"/>
</dbReference>